<dbReference type="InterPro" id="IPR000198">
    <property type="entry name" value="RhoGAP_dom"/>
</dbReference>
<dbReference type="InterPro" id="IPR039767">
    <property type="entry name" value="RALBP1"/>
</dbReference>
<dbReference type="Pfam" id="PF20924">
    <property type="entry name" value="RLIP76_Ral-bd"/>
    <property type="match status" value="1"/>
</dbReference>
<dbReference type="GO" id="GO:0031267">
    <property type="term" value="F:small GTPase binding"/>
    <property type="evidence" value="ECO:0007669"/>
    <property type="project" value="InterPro"/>
</dbReference>
<dbReference type="PANTHER" id="PTHR12783">
    <property type="entry name" value="RALA BINDING PROTEIN 1 RALBP1"/>
    <property type="match status" value="1"/>
</dbReference>
<dbReference type="GO" id="GO:0005096">
    <property type="term" value="F:GTPase activator activity"/>
    <property type="evidence" value="ECO:0007669"/>
    <property type="project" value="UniProtKB-KW"/>
</dbReference>
<dbReference type="Proteomes" id="UP001233999">
    <property type="component" value="Unassembled WGS sequence"/>
</dbReference>
<keyword evidence="2" id="KW-0175">Coiled coil</keyword>
<evidence type="ECO:0000259" key="4">
    <source>
        <dbReference type="PROSITE" id="PS50238"/>
    </source>
</evidence>
<dbReference type="Gene3D" id="1.10.555.10">
    <property type="entry name" value="Rho GTPase activation protein"/>
    <property type="match status" value="1"/>
</dbReference>
<dbReference type="SMART" id="SM00324">
    <property type="entry name" value="RhoGAP"/>
    <property type="match status" value="1"/>
</dbReference>
<feature type="coiled-coil region" evidence="2">
    <location>
        <begin position="582"/>
        <end position="609"/>
    </location>
</feature>
<organism evidence="5 6">
    <name type="scientific">Diploptera punctata</name>
    <name type="common">Pacific beetle cockroach</name>
    <dbReference type="NCBI Taxonomy" id="6984"/>
    <lineage>
        <taxon>Eukaryota</taxon>
        <taxon>Metazoa</taxon>
        <taxon>Ecdysozoa</taxon>
        <taxon>Arthropoda</taxon>
        <taxon>Hexapoda</taxon>
        <taxon>Insecta</taxon>
        <taxon>Pterygota</taxon>
        <taxon>Neoptera</taxon>
        <taxon>Polyneoptera</taxon>
        <taxon>Dictyoptera</taxon>
        <taxon>Blattodea</taxon>
        <taxon>Blaberoidea</taxon>
        <taxon>Blaberidae</taxon>
        <taxon>Diplopterinae</taxon>
        <taxon>Diploptera</taxon>
    </lineage>
</organism>
<dbReference type="GO" id="GO:0007264">
    <property type="term" value="P:small GTPase-mediated signal transduction"/>
    <property type="evidence" value="ECO:0007669"/>
    <property type="project" value="InterPro"/>
</dbReference>
<dbReference type="PROSITE" id="PS50238">
    <property type="entry name" value="RHOGAP"/>
    <property type="match status" value="1"/>
</dbReference>
<feature type="compositionally biased region" description="Polar residues" evidence="3">
    <location>
        <begin position="385"/>
        <end position="401"/>
    </location>
</feature>
<reference evidence="5" key="2">
    <citation type="submission" date="2023-05" db="EMBL/GenBank/DDBJ databases">
        <authorList>
            <person name="Fouks B."/>
        </authorList>
    </citation>
    <scope>NUCLEOTIDE SEQUENCE</scope>
    <source>
        <strain evidence="5">Stay&amp;Tobe</strain>
        <tissue evidence="5">Testes</tissue>
    </source>
</reference>
<feature type="region of interest" description="Disordered" evidence="3">
    <location>
        <begin position="549"/>
        <end position="577"/>
    </location>
</feature>
<protein>
    <recommendedName>
        <fullName evidence="4">Rho-GAP domain-containing protein</fullName>
    </recommendedName>
</protein>
<evidence type="ECO:0000256" key="1">
    <source>
        <dbReference type="ARBA" id="ARBA00022468"/>
    </source>
</evidence>
<evidence type="ECO:0000313" key="5">
    <source>
        <dbReference type="EMBL" id="KAJ9595901.1"/>
    </source>
</evidence>
<dbReference type="Gene3D" id="1.20.58.90">
    <property type="match status" value="1"/>
</dbReference>
<name>A0AAD8EMS9_DIPPU</name>
<dbReference type="SUPFAM" id="SSF48350">
    <property type="entry name" value="GTPase activation domain, GAP"/>
    <property type="match status" value="1"/>
</dbReference>
<dbReference type="PANTHER" id="PTHR12783:SF5">
    <property type="entry name" value="RALA-BINDING PROTEIN 1"/>
    <property type="match status" value="1"/>
</dbReference>
<gene>
    <name evidence="5" type="ORF">L9F63_012920</name>
</gene>
<feature type="region of interest" description="Disordered" evidence="3">
    <location>
        <begin position="385"/>
        <end position="501"/>
    </location>
</feature>
<feature type="compositionally biased region" description="Low complexity" evidence="3">
    <location>
        <begin position="422"/>
        <end position="464"/>
    </location>
</feature>
<dbReference type="AlphaFoldDB" id="A0AAD8EMS9"/>
<reference evidence="5" key="1">
    <citation type="journal article" date="2023" name="IScience">
        <title>Live-bearing cockroach genome reveals convergent evolutionary mechanisms linked to viviparity in insects and beyond.</title>
        <authorList>
            <person name="Fouks B."/>
            <person name="Harrison M.C."/>
            <person name="Mikhailova A.A."/>
            <person name="Marchal E."/>
            <person name="English S."/>
            <person name="Carruthers M."/>
            <person name="Jennings E.C."/>
            <person name="Chiamaka E.L."/>
            <person name="Frigard R.A."/>
            <person name="Pippel M."/>
            <person name="Attardo G.M."/>
            <person name="Benoit J.B."/>
            <person name="Bornberg-Bauer E."/>
            <person name="Tobe S.S."/>
        </authorList>
    </citation>
    <scope>NUCLEOTIDE SEQUENCE</scope>
    <source>
        <strain evidence="5">Stay&amp;Tobe</strain>
    </source>
</reference>
<keyword evidence="6" id="KW-1185">Reference proteome</keyword>
<sequence length="629" mass="70835">MDFESPDVEKDFPGLYASESGKKSNESDFSDDAHERPSKKDLLIGKRKDKKDSKKDRGYAALEGESSPEEDPEMNNDLLETLEFAEEQPVFGVPLELAVERSRCHDGVDIPVVVRDCIDHVQEHGLNLEGVYKVSGIKSKVQHLRRLYNIREAARLSDFELPVITSLLKLFLRELPEPLLTTELMARFEEAGAVKEVAARESELRSLITQLPSCNRQLLAWLMLHFENILHMWTTEKQNKMNAQAIAITFSPVMQMSHRLVTAFLCHCNFLFPGIKLNKYVPPLTAGSPSLPDTPTGITDQLRKQESLLNQIHREMNAGFVSKRKEEQLWEVQRIITQLKKIENLRIVQRAQEMSQNQKSLEEDRSTKICDDEFRIDLTLQKASSCSEEDTMLSTASTSEVKPSGSDVASAKPSPDEPVPPQQQQQQVAQTQSSQDVVDSPQDAVDMVPKQQVQEVQAPAAEVATASTSKADISSDEEEGNAESVTGGEEQLAGGEEEELQGLLQEERMLLLEHQELLSLQADLQGRVQEERAEIERLRAELATARTKYNFRGFDEDSSEGSSSPSHSEGSDVDDPEIVTRIAELQRDNQLLQQKKSNLVRRIMEEREACLHLRVQLSLLQLSQESKQL</sequence>
<evidence type="ECO:0000256" key="2">
    <source>
        <dbReference type="SAM" id="Coils"/>
    </source>
</evidence>
<evidence type="ECO:0000313" key="6">
    <source>
        <dbReference type="Proteomes" id="UP001233999"/>
    </source>
</evidence>
<dbReference type="Pfam" id="PF00620">
    <property type="entry name" value="RhoGAP"/>
    <property type="match status" value="1"/>
</dbReference>
<keyword evidence="1" id="KW-0343">GTPase activation</keyword>
<comment type="caution">
    <text evidence="5">The sequence shown here is derived from an EMBL/GenBank/DDBJ whole genome shotgun (WGS) entry which is preliminary data.</text>
</comment>
<dbReference type="InterPro" id="IPR049041">
    <property type="entry name" value="RalBP1-like_Ral-bd"/>
</dbReference>
<accession>A0AAD8EMS9</accession>
<evidence type="ECO:0000256" key="3">
    <source>
        <dbReference type="SAM" id="MobiDB-lite"/>
    </source>
</evidence>
<dbReference type="EMBL" id="JASPKZ010002305">
    <property type="protein sequence ID" value="KAJ9595901.1"/>
    <property type="molecule type" value="Genomic_DNA"/>
</dbReference>
<feature type="region of interest" description="Disordered" evidence="3">
    <location>
        <begin position="1"/>
        <end position="74"/>
    </location>
</feature>
<dbReference type="InterPro" id="IPR008936">
    <property type="entry name" value="Rho_GTPase_activation_prot"/>
</dbReference>
<feature type="compositionally biased region" description="Basic and acidic residues" evidence="3">
    <location>
        <begin position="20"/>
        <end position="58"/>
    </location>
</feature>
<proteinExistence type="predicted"/>
<feature type="domain" description="Rho-GAP" evidence="4">
    <location>
        <begin position="93"/>
        <end position="292"/>
    </location>
</feature>
<feature type="coiled-coil region" evidence="2">
    <location>
        <begin position="521"/>
        <end position="548"/>
    </location>
</feature>